<feature type="domain" description="FLZ-type" evidence="4">
    <location>
        <begin position="178"/>
        <end position="221"/>
    </location>
</feature>
<dbReference type="GO" id="GO:0046872">
    <property type="term" value="F:metal ion binding"/>
    <property type="evidence" value="ECO:0007669"/>
    <property type="project" value="UniProtKB-KW"/>
</dbReference>
<keyword evidence="2" id="KW-0479">Metal-binding</keyword>
<reference evidence="5 6" key="1">
    <citation type="submission" date="2020-10" db="EMBL/GenBank/DDBJ databases">
        <title>The Coptis chinensis genome and diversification of protoberbering-type alkaloids.</title>
        <authorList>
            <person name="Wang B."/>
            <person name="Shu S."/>
            <person name="Song C."/>
            <person name="Liu Y."/>
        </authorList>
    </citation>
    <scope>NUCLEOTIDE SEQUENCE [LARGE SCALE GENOMIC DNA]</scope>
    <source>
        <strain evidence="5">HL-2020</strain>
        <tissue evidence="5">Leaf</tissue>
    </source>
</reference>
<accession>A0A835IDM3</accession>
<name>A0A835IDM3_9MAGN</name>
<evidence type="ECO:0000256" key="2">
    <source>
        <dbReference type="ARBA" id="ARBA00022723"/>
    </source>
</evidence>
<evidence type="ECO:0000256" key="3">
    <source>
        <dbReference type="PROSITE-ProRule" id="PRU01131"/>
    </source>
</evidence>
<evidence type="ECO:0000313" key="5">
    <source>
        <dbReference type="EMBL" id="KAF9616050.1"/>
    </source>
</evidence>
<evidence type="ECO:0000259" key="4">
    <source>
        <dbReference type="PROSITE" id="PS51795"/>
    </source>
</evidence>
<organism evidence="5 6">
    <name type="scientific">Coptis chinensis</name>
    <dbReference type="NCBI Taxonomy" id="261450"/>
    <lineage>
        <taxon>Eukaryota</taxon>
        <taxon>Viridiplantae</taxon>
        <taxon>Streptophyta</taxon>
        <taxon>Embryophyta</taxon>
        <taxon>Tracheophyta</taxon>
        <taxon>Spermatophyta</taxon>
        <taxon>Magnoliopsida</taxon>
        <taxon>Ranunculales</taxon>
        <taxon>Ranunculaceae</taxon>
        <taxon>Coptidoideae</taxon>
        <taxon>Coptis</taxon>
    </lineage>
</organism>
<dbReference type="Pfam" id="PF04570">
    <property type="entry name" value="zf-FLZ"/>
    <property type="match status" value="1"/>
</dbReference>
<protein>
    <recommendedName>
        <fullName evidence="4">FLZ-type domain-containing protein</fullName>
    </recommendedName>
</protein>
<dbReference type="OrthoDB" id="1932717at2759"/>
<comment type="caution">
    <text evidence="5">The sequence shown here is derived from an EMBL/GenBank/DDBJ whole genome shotgun (WGS) entry which is preliminary data.</text>
</comment>
<feature type="zinc finger region" description="FLZ-type" evidence="3">
    <location>
        <begin position="178"/>
        <end position="221"/>
    </location>
</feature>
<evidence type="ECO:0000256" key="1">
    <source>
        <dbReference type="ARBA" id="ARBA00009374"/>
    </source>
</evidence>
<sequence length="251" mass="27899">MLGKRTRPATIGKFPDPLMSSGRLGYPETITSPKCSLEFRILSPRTLKNSDPVAGVGLGIVAALEKSSSDVLVKTMVDGSNLRSNPIPINGSTKIYSKCEQSHPQEVESRVECMESYTYVTSHKHNKPTTKTYCDKGVETGAGHDRNCREDMRSRKVAVFCESPPRTLEVKTAFPTLDFLSSCYLCRKKLHGIDIYMYRGEKAFCSAECRCRQIAIDERKEKCGSELSRTADVSSSPYTRDNLFFTGVIVA</sequence>
<evidence type="ECO:0000313" key="6">
    <source>
        <dbReference type="Proteomes" id="UP000631114"/>
    </source>
</evidence>
<dbReference type="EMBL" id="JADFTS010000003">
    <property type="protein sequence ID" value="KAF9616050.1"/>
    <property type="molecule type" value="Genomic_DNA"/>
</dbReference>
<proteinExistence type="inferred from homology"/>
<comment type="similarity">
    <text evidence="1">Belongs to the FLZ family.</text>
</comment>
<dbReference type="InterPro" id="IPR007650">
    <property type="entry name" value="Zf-FLZ_dom"/>
</dbReference>
<keyword evidence="6" id="KW-1185">Reference proteome</keyword>
<dbReference type="Proteomes" id="UP000631114">
    <property type="component" value="Unassembled WGS sequence"/>
</dbReference>
<dbReference type="PANTHER" id="PTHR47208">
    <property type="entry name" value="OS02G0174800 PROTEIN"/>
    <property type="match status" value="1"/>
</dbReference>
<dbReference type="AlphaFoldDB" id="A0A835IDM3"/>
<dbReference type="PROSITE" id="PS51795">
    <property type="entry name" value="ZF_FLZ"/>
    <property type="match status" value="1"/>
</dbReference>
<dbReference type="InterPro" id="IPR044604">
    <property type="entry name" value="FLZ12/13/14"/>
</dbReference>
<gene>
    <name evidence="5" type="ORF">IFM89_028516</name>
</gene>
<dbReference type="PANTHER" id="PTHR47208:SF5">
    <property type="entry name" value="FCS-LIKE ZINC FINGER 12-RELATED"/>
    <property type="match status" value="1"/>
</dbReference>